<dbReference type="SMART" id="SM00179">
    <property type="entry name" value="EGF_CA"/>
    <property type="match status" value="14"/>
</dbReference>
<evidence type="ECO:0000313" key="11">
    <source>
        <dbReference type="EMBL" id="CAH3179335.1"/>
    </source>
</evidence>
<dbReference type="SUPFAM" id="SSF57184">
    <property type="entry name" value="Growth factor receptor domain"/>
    <property type="match status" value="2"/>
</dbReference>
<feature type="domain" description="EGF-like" evidence="8">
    <location>
        <begin position="1816"/>
        <end position="1856"/>
    </location>
</feature>
<comment type="caution">
    <text evidence="6">Lacks conserved residue(s) required for the propagation of feature annotation.</text>
</comment>
<feature type="domain" description="EGF-like" evidence="8">
    <location>
        <begin position="850"/>
        <end position="890"/>
    </location>
</feature>
<keyword evidence="12" id="KW-1185">Reference proteome</keyword>
<dbReference type="Pfam" id="PF12947">
    <property type="entry name" value="EGF_3"/>
    <property type="match status" value="13"/>
</dbReference>
<dbReference type="Pfam" id="PF09458">
    <property type="entry name" value="H_lectin"/>
    <property type="match status" value="1"/>
</dbReference>
<feature type="domain" description="EGF-like" evidence="8">
    <location>
        <begin position="973"/>
        <end position="1013"/>
    </location>
</feature>
<dbReference type="PROSITE" id="PS01187">
    <property type="entry name" value="EGF_CA"/>
    <property type="match status" value="3"/>
</dbReference>
<evidence type="ECO:0000256" key="6">
    <source>
        <dbReference type="PROSITE-ProRule" id="PRU00076"/>
    </source>
</evidence>
<comment type="caution">
    <text evidence="11">The sequence shown here is derived from an EMBL/GenBank/DDBJ whole genome shotgun (WGS) entry which is preliminary data.</text>
</comment>
<dbReference type="PROSITE" id="PS51465">
    <property type="entry name" value="KAZAL_2"/>
    <property type="match status" value="1"/>
</dbReference>
<evidence type="ECO:0000256" key="4">
    <source>
        <dbReference type="ARBA" id="ARBA00023157"/>
    </source>
</evidence>
<dbReference type="InterPro" id="IPR001304">
    <property type="entry name" value="C-type_lectin-like"/>
</dbReference>
<dbReference type="Gene3D" id="3.10.100.10">
    <property type="entry name" value="Mannose-Binding Protein A, subunit A"/>
    <property type="match status" value="1"/>
</dbReference>
<accession>A0ABN8RIW0</accession>
<dbReference type="InterPro" id="IPR036058">
    <property type="entry name" value="Kazal_dom_sf"/>
</dbReference>
<dbReference type="SMART" id="SM00181">
    <property type="entry name" value="EGF"/>
    <property type="match status" value="14"/>
</dbReference>
<dbReference type="InterPro" id="IPR019019">
    <property type="entry name" value="H-type_lectin_domain"/>
</dbReference>
<dbReference type="SUPFAM" id="SSF141086">
    <property type="entry name" value="Agglutinin HPA-like"/>
    <property type="match status" value="1"/>
</dbReference>
<proteinExistence type="predicted"/>
<sequence>AASFKAGKVNIAAAGGSLFACKQISFTQPFQGGKEVKVLASFGHAANNSAHSNGAAIWVESEDANQFRACVYEYSDGSNKTAEFNWVAMQSAPSGAQLGTTLLDSWTTGTECKRIDFPQRFQSPPTILVTPSHQVPERPQDAMAVWVEDLTQSSFKICLREVKIFDGFHQNIKVNWMAFTSLRVQNFTVADSLAFTNNRSLSRLKDNFALCQNITFADSFFAPPVVLVTPKYIYSGNNLLSGCNAVTTWVEHSTKTDTKICVRNYDRSSNNTIKVDFLVIGDLDPCLDVTCDFHCLCKAFGPYDARCVHAENCPSYQEPICSSNGTTFDNKCLFEREMCLLRLNYTVQHPGGCEGFPFQRGRLHIPHIPSLGYSHCEAVRFRPFVFYPDKPIQVLITVNHIDTSDMTYVHDAAVSWIEDVSSEQFTGCVMAAGYNERKSRANVSIDWIAYQGAPVGGVTGEVRMSQWWTGTTCETVSFPSGKFSKDPSVFVTAAHHRAGLKRDAASIWLEDITQSSVKICLRELQNYAGSHEDIYVNWLAFSSLHKPLFAEHDSLYFANSGIPPADHNNAFCEDIHFIKVYNNAPSVFVSANHTSTGGNQDPMHNSITAWVEYINTTGARVCLKELYESKYDPLSVSYTVLSDICQTGWSYFGGYCYFTSAACSSWMIAEANCSTMGSNLVTVHNQEENVYIQHRHNGDRSWIGLNDRSVEGSFVWTNKEISSFRFWAARQPNNWKNEDCVHTLGARHGYTWNDVHCDNCYNFTCLADLDECFTGSDTCDVNADCQNTVGSYICSCKPGYTGDGQICQDLDECSTNSDTCDVNADCQNTVGSYGCSCKPGFTGNGRICNDLDECSTNSDTCDVKADCQNTVGSYGCSCKSGFTGNGRICNDLDECSTNSDTCDVNADCQNTVGSYGCSCKSGFTGNGRICNDLDECSTNSDTCDVNADCQNTVGSYGCSCKSGFTGNGRICNDTDECSSISHSCDINAVCTNTPGSYSCACAAGYSGDGMTCVLTDINECTTNSHSCDVNAVCQNTAGSHTCSCKVGYTGDGKTCYDINECTTNSHSCDVNAVCQNTVGSHTCSCKAGYGGNGNTCHEFRAVFTNLGASGRLGPTSLGSYYSGRHHDGQVTLVSGIQQWTVPYTGDYRIEAIGAAGGYDRYSSRGQYQGRGARMKGTFRLLKGETIHILVGQEGGINTQSQSSGGGGGTFVVRGSITPLIIAGGGGGIENAYSRHPGCDASTGTTGNPGYRSWSGGSGGQGAKTADSSNSGGGGGGFYSSGRSSTQFGGSMGYGGEGGKGFRQGGVGGRALSNNAVGGFGGGGGAYGSGGGAGGGGGYSGGSSGDNENDSCGGGGGSYNTGKNQQNECCYKTAGHGQVIWGNCVYQFPYFYIFNVLCNQTILKGQWPNSLENSVTRRKGKQTTEAILRIPDDIKRESSLYQFYNGARRKWQASLSRNECYQEWLPPRHHGLQKTNGHWTSATLPQEAPIRIVLPFKDQKSANVVRKQLADLSRKINADISPVYTSRKIKDEIKIKEDKPPLVSQQCVVYSFQCSLCDAGYGDWGEVTSVPSRSDLRCFPDRILECWESGKFVGLICNSNLGINGINYIPHEQNACAPYAVQYQKIKFHFNEEFGSLVCSPLYGGSILSSLMENKAICWRNCHCDSEVSPTLSTNPPVCPLPSYSSAVTSCSPDIVTCPTNSHTCDVNAVCQNTAGSHTCLCKLGYTGDGTTCYDLDECTSNSHTCDVNAVCYNTAGAHKCSCKAGYSGDGKTCHDIDECTASSPLCYVNAQCSNTRGSYSCRCKLGFSGNGKTCKDINECIASSPLCDVNAQCSNTRGSYSCRCKLGFSGNGKTCKDINECITNSHICDVNAVCQNTAGSHTCSCKAGYTGDGKTCNDVDECSSNAHSCDVNAVCANTQGSYSCACKAKYTGNGTTCVLVSFNAVFTNLSASGRLGPTSLGSHYSGQDHDGQVTLLSGIQRWSVPCTGNYRIEAIGAAGGYGIRSNDQYRGRGARLRGTFRLSNGETIKILVGQQGSVTLNASSSGGGGGTFVVRGSNTTLIVAGGGGGLETATSRHLGCDASTSTAGNAGYRSWSGGSGGRGATIADSGNSGNDGKKNELILWRETHCAQINPPAHVVSEEVFNVIYILGGGGGGFYSSGRSSRQFGGSMGNGGEGGKGFLQGGVGGRAWYNNAAGGFGGGGGAYGHSTGGGAGGGGGYSGGSSGDNEHDSCGGGGGSYNIGKNQQNECCYNTAGHGQVTITLT</sequence>
<dbReference type="PROSITE" id="PS50041">
    <property type="entry name" value="C_TYPE_LECTIN_2"/>
    <property type="match status" value="1"/>
</dbReference>
<dbReference type="Proteomes" id="UP001159405">
    <property type="component" value="Unassembled WGS sequence"/>
</dbReference>
<dbReference type="InterPro" id="IPR001881">
    <property type="entry name" value="EGF-like_Ca-bd_dom"/>
</dbReference>
<gene>
    <name evidence="11" type="ORF">PLOB_00021795</name>
</gene>
<dbReference type="CDD" id="cd00104">
    <property type="entry name" value="KAZAL_FS"/>
    <property type="match status" value="1"/>
</dbReference>
<evidence type="ECO:0000256" key="2">
    <source>
        <dbReference type="ARBA" id="ARBA00022729"/>
    </source>
</evidence>
<protein>
    <submittedName>
        <fullName evidence="11">Uncharacterized protein</fullName>
    </submittedName>
</protein>
<dbReference type="InterPro" id="IPR002350">
    <property type="entry name" value="Kazal_dom"/>
</dbReference>
<feature type="domain" description="EGF-like" evidence="8">
    <location>
        <begin position="768"/>
        <end position="808"/>
    </location>
</feature>
<feature type="domain" description="EGF-like" evidence="8">
    <location>
        <begin position="1016"/>
        <end position="1056"/>
    </location>
</feature>
<evidence type="ECO:0000259" key="9">
    <source>
        <dbReference type="PROSITE" id="PS50041"/>
    </source>
</evidence>
<dbReference type="InterPro" id="IPR000152">
    <property type="entry name" value="EGF-type_Asp/Asn_hydroxyl_site"/>
</dbReference>
<feature type="domain" description="EGF-like" evidence="8">
    <location>
        <begin position="1693"/>
        <end position="1733"/>
    </location>
</feature>
<dbReference type="SMART" id="SM00280">
    <property type="entry name" value="KAZAL"/>
    <property type="match status" value="1"/>
</dbReference>
<dbReference type="EMBL" id="CALNXK010000254">
    <property type="protein sequence ID" value="CAH3179335.1"/>
    <property type="molecule type" value="Genomic_DNA"/>
</dbReference>
<evidence type="ECO:0000256" key="3">
    <source>
        <dbReference type="ARBA" id="ARBA00022737"/>
    </source>
</evidence>
<feature type="domain" description="Kazal-like" evidence="10">
    <location>
        <begin position="301"/>
        <end position="355"/>
    </location>
</feature>
<dbReference type="Gene3D" id="2.60.40.2080">
    <property type="match status" value="3"/>
</dbReference>
<keyword evidence="4" id="KW-1015">Disulfide bond</keyword>
<evidence type="ECO:0000259" key="10">
    <source>
        <dbReference type="PROSITE" id="PS51465"/>
    </source>
</evidence>
<dbReference type="PANTHER" id="PTHR24042:SF5">
    <property type="entry name" value="EGF-LIKE CALCIUM-BINDING DOMAIN-CONTAINING PROTEIN"/>
    <property type="match status" value="1"/>
</dbReference>
<dbReference type="SUPFAM" id="SSF100895">
    <property type="entry name" value="Kazal-type serine protease inhibitors"/>
    <property type="match status" value="1"/>
</dbReference>
<dbReference type="InterPro" id="IPR016187">
    <property type="entry name" value="CTDL_fold"/>
</dbReference>
<dbReference type="InterPro" id="IPR018097">
    <property type="entry name" value="EGF_Ca-bd_CS"/>
</dbReference>
<dbReference type="PROSITE" id="PS50026">
    <property type="entry name" value="EGF_3"/>
    <property type="match status" value="14"/>
</dbReference>
<name>A0ABN8RIW0_9CNID</name>
<dbReference type="SMART" id="SM00034">
    <property type="entry name" value="CLECT"/>
    <property type="match status" value="1"/>
</dbReference>
<dbReference type="PROSITE" id="PS01186">
    <property type="entry name" value="EGF_2"/>
    <property type="match status" value="13"/>
</dbReference>
<keyword evidence="5" id="KW-0325">Glycoprotein</keyword>
<keyword evidence="2" id="KW-0732">Signal</keyword>
<reference evidence="11 12" key="1">
    <citation type="submission" date="2022-05" db="EMBL/GenBank/DDBJ databases">
        <authorList>
            <consortium name="Genoscope - CEA"/>
            <person name="William W."/>
        </authorList>
    </citation>
    <scope>NUCLEOTIDE SEQUENCE [LARGE SCALE GENOMIC DNA]</scope>
</reference>
<dbReference type="InterPro" id="IPR009030">
    <property type="entry name" value="Growth_fac_rcpt_cys_sf"/>
</dbReference>
<evidence type="ECO:0000256" key="1">
    <source>
        <dbReference type="ARBA" id="ARBA00022536"/>
    </source>
</evidence>
<dbReference type="PROSITE" id="PS00010">
    <property type="entry name" value="ASX_HYDROXYL"/>
    <property type="match status" value="9"/>
</dbReference>
<feature type="domain" description="EGF-like" evidence="8">
    <location>
        <begin position="1057"/>
        <end position="1097"/>
    </location>
</feature>
<keyword evidence="3" id="KW-0677">Repeat</keyword>
<feature type="domain" description="EGF-like" evidence="8">
    <location>
        <begin position="1775"/>
        <end position="1815"/>
    </location>
</feature>
<dbReference type="InterPro" id="IPR018378">
    <property type="entry name" value="C-type_lectin_CS"/>
</dbReference>
<dbReference type="CDD" id="cd00054">
    <property type="entry name" value="EGF_CA"/>
    <property type="match status" value="13"/>
</dbReference>
<dbReference type="PANTHER" id="PTHR24042">
    <property type="entry name" value="NEL HOMOLOG"/>
    <property type="match status" value="1"/>
</dbReference>
<dbReference type="InterPro" id="IPR016186">
    <property type="entry name" value="C-type_lectin-like/link_sf"/>
</dbReference>
<dbReference type="Gene3D" id="2.10.25.10">
    <property type="entry name" value="Laminin"/>
    <property type="match status" value="14"/>
</dbReference>
<feature type="domain" description="EGF-like" evidence="8">
    <location>
        <begin position="1734"/>
        <end position="1774"/>
    </location>
</feature>
<feature type="domain" description="C-type lectin" evidence="9">
    <location>
        <begin position="652"/>
        <end position="766"/>
    </location>
</feature>
<evidence type="ECO:0000256" key="7">
    <source>
        <dbReference type="SAM" id="MobiDB-lite"/>
    </source>
</evidence>
<dbReference type="SUPFAM" id="SSF57196">
    <property type="entry name" value="EGF/Laminin"/>
    <property type="match status" value="8"/>
</dbReference>
<feature type="domain" description="EGF-like" evidence="8">
    <location>
        <begin position="1898"/>
        <end position="1938"/>
    </location>
</feature>
<dbReference type="InterPro" id="IPR000742">
    <property type="entry name" value="EGF"/>
</dbReference>
<feature type="domain" description="EGF-like" evidence="8">
    <location>
        <begin position="1857"/>
        <end position="1897"/>
    </location>
</feature>
<dbReference type="SUPFAM" id="SSF56436">
    <property type="entry name" value="C-type lectin-like"/>
    <property type="match status" value="1"/>
</dbReference>
<feature type="region of interest" description="Disordered" evidence="7">
    <location>
        <begin position="1239"/>
        <end position="1281"/>
    </location>
</feature>
<dbReference type="InterPro" id="IPR024731">
    <property type="entry name" value="NELL2-like_EGF"/>
</dbReference>
<evidence type="ECO:0000256" key="5">
    <source>
        <dbReference type="ARBA" id="ARBA00023180"/>
    </source>
</evidence>
<dbReference type="CDD" id="cd00053">
    <property type="entry name" value="EGF"/>
    <property type="match status" value="1"/>
</dbReference>
<dbReference type="InterPro" id="IPR051586">
    <property type="entry name" value="PKC-binding_NELL"/>
</dbReference>
<organism evidence="11 12">
    <name type="scientific">Porites lobata</name>
    <dbReference type="NCBI Taxonomy" id="104759"/>
    <lineage>
        <taxon>Eukaryota</taxon>
        <taxon>Metazoa</taxon>
        <taxon>Cnidaria</taxon>
        <taxon>Anthozoa</taxon>
        <taxon>Hexacorallia</taxon>
        <taxon>Scleractinia</taxon>
        <taxon>Fungiina</taxon>
        <taxon>Poritidae</taxon>
        <taxon>Porites</taxon>
    </lineage>
</organism>
<keyword evidence="1 6" id="KW-0245">EGF-like domain</keyword>
<evidence type="ECO:0000313" key="12">
    <source>
        <dbReference type="Proteomes" id="UP001159405"/>
    </source>
</evidence>
<feature type="non-terminal residue" evidence="11">
    <location>
        <position position="1"/>
    </location>
</feature>
<evidence type="ECO:0000259" key="8">
    <source>
        <dbReference type="PROSITE" id="PS50026"/>
    </source>
</evidence>
<feature type="domain" description="EGF-like" evidence="8">
    <location>
        <begin position="891"/>
        <end position="931"/>
    </location>
</feature>
<dbReference type="InterPro" id="IPR037221">
    <property type="entry name" value="H-type_lectin_dom_sf"/>
</dbReference>
<feature type="domain" description="EGF-like" evidence="8">
    <location>
        <begin position="809"/>
        <end position="849"/>
    </location>
</feature>
<dbReference type="InterPro" id="IPR049883">
    <property type="entry name" value="NOTCH1_EGF-like"/>
</dbReference>
<feature type="domain" description="EGF-like" evidence="8">
    <location>
        <begin position="932"/>
        <end position="972"/>
    </location>
</feature>
<dbReference type="Pfam" id="PF07645">
    <property type="entry name" value="EGF_CA"/>
    <property type="match status" value="1"/>
</dbReference>
<dbReference type="PROSITE" id="PS00615">
    <property type="entry name" value="C_TYPE_LECTIN_1"/>
    <property type="match status" value="1"/>
</dbReference>